<organism evidence="2 3">
    <name type="scientific">Cloacibacillus evryensis</name>
    <dbReference type="NCBI Taxonomy" id="508460"/>
    <lineage>
        <taxon>Bacteria</taxon>
        <taxon>Thermotogati</taxon>
        <taxon>Synergistota</taxon>
        <taxon>Synergistia</taxon>
        <taxon>Synergistales</taxon>
        <taxon>Synergistaceae</taxon>
        <taxon>Cloacibacillus</taxon>
    </lineage>
</organism>
<reference evidence="2 3" key="1">
    <citation type="submission" date="2022-06" db="EMBL/GenBank/DDBJ databases">
        <title>Isolation of gut microbiota from human fecal samples.</title>
        <authorList>
            <person name="Pamer E.G."/>
            <person name="Barat B."/>
            <person name="Waligurski E."/>
            <person name="Medina S."/>
            <person name="Paddock L."/>
            <person name="Mostad J."/>
        </authorList>
    </citation>
    <scope>NUCLEOTIDE SEQUENCE [LARGE SCALE GENOMIC DNA]</scope>
    <source>
        <strain evidence="2 3">DFI.9.90</strain>
    </source>
</reference>
<comment type="caution">
    <text evidence="2">The sequence shown here is derived from an EMBL/GenBank/DDBJ whole genome shotgun (WGS) entry which is preliminary data.</text>
</comment>
<dbReference type="AlphaFoldDB" id="A0AAW5K5W8"/>
<dbReference type="Gene3D" id="2.130.10.10">
    <property type="entry name" value="YVTN repeat-like/Quinoprotein amine dehydrogenase"/>
    <property type="match status" value="1"/>
</dbReference>
<proteinExistence type="inferred from homology"/>
<dbReference type="EMBL" id="JANFYT010000017">
    <property type="protein sequence ID" value="MCQ4814570.1"/>
    <property type="molecule type" value="Genomic_DNA"/>
</dbReference>
<dbReference type="GO" id="GO:0005829">
    <property type="term" value="C:cytosol"/>
    <property type="evidence" value="ECO:0007669"/>
    <property type="project" value="TreeGrafter"/>
</dbReference>
<dbReference type="InterPro" id="IPR015943">
    <property type="entry name" value="WD40/YVTN_repeat-like_dom_sf"/>
</dbReference>
<comment type="similarity">
    <text evidence="1">Belongs to the cycloisomerase 2 family.</text>
</comment>
<dbReference type="GO" id="GO:0017057">
    <property type="term" value="F:6-phosphogluconolactonase activity"/>
    <property type="evidence" value="ECO:0007669"/>
    <property type="project" value="TreeGrafter"/>
</dbReference>
<evidence type="ECO:0000256" key="1">
    <source>
        <dbReference type="ARBA" id="ARBA00005564"/>
    </source>
</evidence>
<evidence type="ECO:0000313" key="2">
    <source>
        <dbReference type="EMBL" id="MCQ4814570.1"/>
    </source>
</evidence>
<dbReference type="PANTHER" id="PTHR30344:SF1">
    <property type="entry name" value="6-PHOSPHOGLUCONOLACTONASE"/>
    <property type="match status" value="1"/>
</dbReference>
<dbReference type="RefSeq" id="WP_008708738.1">
    <property type="nucleotide sequence ID" value="NZ_CABKQM010000002.1"/>
</dbReference>
<dbReference type="SUPFAM" id="SSF51004">
    <property type="entry name" value="C-terminal (heme d1) domain of cytochrome cd1-nitrite reductase"/>
    <property type="match status" value="1"/>
</dbReference>
<dbReference type="InterPro" id="IPR050282">
    <property type="entry name" value="Cycloisomerase_2"/>
</dbReference>
<evidence type="ECO:0000313" key="3">
    <source>
        <dbReference type="Proteomes" id="UP001205919"/>
    </source>
</evidence>
<name>A0AAW5K5W8_9BACT</name>
<gene>
    <name evidence="2" type="ORF">NE630_09035</name>
</gene>
<dbReference type="Pfam" id="PF10282">
    <property type="entry name" value="Lactonase"/>
    <property type="match status" value="1"/>
</dbReference>
<dbReference type="InterPro" id="IPR019405">
    <property type="entry name" value="Lactonase_7-beta_prop"/>
</dbReference>
<sequence length="352" mass="38859">MTMKFAYVGCRTTKERNARGRGLKVYRVDGLGRWEETQLVKGLENPSYLAFDREEKFLYCVHGDKDYVSSFKIDEESGGLTQIGRAAAGGKNPVFISVDKGNRRCFVATLQGGKVSTLERLPDGSLSEPVHEAAIPGIEAGFVSYPHQCLQDVEGNFLIVPIQGRKTGMGALNLYRIEKDGSLSLSDRREARQHDEPRHFAFHPSNRCGCLINEKGNCVTCFDFDAAAGKITPKQILSSLPEYYTGEGQASAMLIHPGGRFAYASNRIHDSIASYSIDPHTGYLRLLGFTDALGKTPRFMTFDEKGEKLYVANEDSDTIVEFAIEADSGRPVFTGRTVAAESPVCVIFTKER</sequence>
<dbReference type="InterPro" id="IPR011048">
    <property type="entry name" value="Haem_d1_sf"/>
</dbReference>
<dbReference type="PANTHER" id="PTHR30344">
    <property type="entry name" value="6-PHOSPHOGLUCONOLACTONASE-RELATED"/>
    <property type="match status" value="1"/>
</dbReference>
<protein>
    <submittedName>
        <fullName evidence="2">Lactonase family protein</fullName>
    </submittedName>
</protein>
<accession>A0AAW5K5W8</accession>
<keyword evidence="3" id="KW-1185">Reference proteome</keyword>
<dbReference type="Proteomes" id="UP001205919">
    <property type="component" value="Unassembled WGS sequence"/>
</dbReference>